<dbReference type="InterPro" id="IPR036291">
    <property type="entry name" value="NAD(P)-bd_dom_sf"/>
</dbReference>
<organism evidence="2 3">
    <name type="scientific">Thermatribacter velox</name>
    <dbReference type="NCBI Taxonomy" id="3039681"/>
    <lineage>
        <taxon>Bacteria</taxon>
        <taxon>Pseudomonadati</taxon>
        <taxon>Atribacterota</taxon>
        <taxon>Atribacteria</taxon>
        <taxon>Atribacterales</taxon>
        <taxon>Thermatribacteraceae</taxon>
        <taxon>Thermatribacter</taxon>
    </lineage>
</organism>
<dbReference type="SUPFAM" id="SSF51735">
    <property type="entry name" value="NAD(P)-binding Rossmann-fold domains"/>
    <property type="match status" value="1"/>
</dbReference>
<dbReference type="NCBIfam" id="NF005309">
    <property type="entry name" value="PRK06841.1"/>
    <property type="match status" value="1"/>
</dbReference>
<dbReference type="Pfam" id="PF13561">
    <property type="entry name" value="adh_short_C2"/>
    <property type="match status" value="1"/>
</dbReference>
<dbReference type="PROSITE" id="PS00061">
    <property type="entry name" value="ADH_SHORT"/>
    <property type="match status" value="1"/>
</dbReference>
<evidence type="ECO:0000313" key="2">
    <source>
        <dbReference type="EMBL" id="WZL75774.1"/>
    </source>
</evidence>
<comment type="similarity">
    <text evidence="1">Belongs to the short-chain dehydrogenases/reductases (SDR) family.</text>
</comment>
<dbReference type="NCBIfam" id="NF005559">
    <property type="entry name" value="PRK07231.1"/>
    <property type="match status" value="1"/>
</dbReference>
<name>A0ABZ2Y9W4_9BACT</name>
<dbReference type="InterPro" id="IPR002347">
    <property type="entry name" value="SDR_fam"/>
</dbReference>
<dbReference type="Proteomes" id="UP001461341">
    <property type="component" value="Chromosome"/>
</dbReference>
<evidence type="ECO:0000313" key="3">
    <source>
        <dbReference type="Proteomes" id="UP001461341"/>
    </source>
</evidence>
<dbReference type="PRINTS" id="PR00080">
    <property type="entry name" value="SDRFAMILY"/>
</dbReference>
<dbReference type="PRINTS" id="PR00081">
    <property type="entry name" value="GDHRDH"/>
</dbReference>
<dbReference type="InterPro" id="IPR020904">
    <property type="entry name" value="Sc_DH/Rdtase_CS"/>
</dbReference>
<keyword evidence="3" id="KW-1185">Reference proteome</keyword>
<dbReference type="RefSeq" id="WP_369017924.1">
    <property type="nucleotide sequence ID" value="NZ_CP121689.1"/>
</dbReference>
<sequence length="254" mass="26961">MSFQFAEFDLTDKTALVTGAAQGIGKAIALLFASKGADLVLVDLKEGVKNLAEEVAKLGKRALPIVADLTDFSSLPGVVEKAMDVFSKIDILVNNAGVAILDDAENLSEEAWDKTMDINLKAPFLLSQLVGREMIKRKSGKIINIASQAGIVALDRHVAYCTSKAGLIAMTKVLALEWGEFGINVNAIAPTVVLTELGKKAWAGEVGEAMKQKIPLRRFALPEEIAAAALFLASNASDMITGTTLVVDGGYTIQ</sequence>
<proteinExistence type="inferred from homology"/>
<protein>
    <submittedName>
        <fullName evidence="2">D-threitol dehydrogenase</fullName>
    </submittedName>
</protein>
<dbReference type="CDD" id="cd05233">
    <property type="entry name" value="SDR_c"/>
    <property type="match status" value="1"/>
</dbReference>
<dbReference type="EMBL" id="CP121689">
    <property type="protein sequence ID" value="WZL75774.1"/>
    <property type="molecule type" value="Genomic_DNA"/>
</dbReference>
<dbReference type="PANTHER" id="PTHR42879">
    <property type="entry name" value="3-OXOACYL-(ACYL-CARRIER-PROTEIN) REDUCTASE"/>
    <property type="match status" value="1"/>
</dbReference>
<dbReference type="InterPro" id="IPR050259">
    <property type="entry name" value="SDR"/>
</dbReference>
<dbReference type="PANTHER" id="PTHR42879:SF2">
    <property type="entry name" value="3-OXOACYL-[ACYL-CARRIER-PROTEIN] REDUCTASE FABG"/>
    <property type="match status" value="1"/>
</dbReference>
<gene>
    <name evidence="2" type="ORF">QBE54_09315</name>
</gene>
<reference evidence="2 3" key="1">
    <citation type="submission" date="2023-03" db="EMBL/GenBank/DDBJ databases">
        <title>Novel Species.</title>
        <authorList>
            <person name="Ma S."/>
        </authorList>
    </citation>
    <scope>NUCLEOTIDE SEQUENCE [LARGE SCALE GENOMIC DNA]</scope>
    <source>
        <strain evidence="2 3">B11</strain>
    </source>
</reference>
<accession>A0ABZ2Y9W4</accession>
<evidence type="ECO:0000256" key="1">
    <source>
        <dbReference type="ARBA" id="ARBA00006484"/>
    </source>
</evidence>
<dbReference type="Gene3D" id="3.40.50.720">
    <property type="entry name" value="NAD(P)-binding Rossmann-like Domain"/>
    <property type="match status" value="1"/>
</dbReference>